<gene>
    <name evidence="2" type="ORF">GLOIN_2v1768262</name>
</gene>
<dbReference type="SMR" id="A0A2P4QHC0"/>
<organism evidence="2 3">
    <name type="scientific">Rhizophagus irregularis (strain DAOM 181602 / DAOM 197198 / MUCL 43194)</name>
    <name type="common">Arbuscular mycorrhizal fungus</name>
    <name type="synonym">Glomus intraradices</name>
    <dbReference type="NCBI Taxonomy" id="747089"/>
    <lineage>
        <taxon>Eukaryota</taxon>
        <taxon>Fungi</taxon>
        <taxon>Fungi incertae sedis</taxon>
        <taxon>Mucoromycota</taxon>
        <taxon>Glomeromycotina</taxon>
        <taxon>Glomeromycetes</taxon>
        <taxon>Glomerales</taxon>
        <taxon>Glomeraceae</taxon>
        <taxon>Rhizophagus</taxon>
    </lineage>
</organism>
<name>A0A2P4QHC0_RHIID</name>
<accession>A0A2P4QHC0</accession>
<keyword evidence="3" id="KW-1185">Reference proteome</keyword>
<dbReference type="EMBL" id="AUPC02000044">
    <property type="protein sequence ID" value="POG77006.1"/>
    <property type="molecule type" value="Genomic_DNA"/>
</dbReference>
<comment type="caution">
    <text evidence="2">The sequence shown here is derived from an EMBL/GenBank/DDBJ whole genome shotgun (WGS) entry which is preliminary data.</text>
</comment>
<evidence type="ECO:0000313" key="2">
    <source>
        <dbReference type="EMBL" id="POG77006.1"/>
    </source>
</evidence>
<feature type="chain" id="PRO_5015169864" description="BTB domain-containing protein" evidence="1">
    <location>
        <begin position="20"/>
        <end position="77"/>
    </location>
</feature>
<reference evidence="2 3" key="1">
    <citation type="journal article" date="2013" name="Proc. Natl. Acad. Sci. U.S.A.">
        <title>Genome of an arbuscular mycorrhizal fungus provides insight into the oldest plant symbiosis.</title>
        <authorList>
            <person name="Tisserant E."/>
            <person name="Malbreil M."/>
            <person name="Kuo A."/>
            <person name="Kohler A."/>
            <person name="Symeonidi A."/>
            <person name="Balestrini R."/>
            <person name="Charron P."/>
            <person name="Duensing N."/>
            <person name="Frei Dit Frey N."/>
            <person name="Gianinazzi-Pearson V."/>
            <person name="Gilbert L.B."/>
            <person name="Handa Y."/>
            <person name="Herr J.R."/>
            <person name="Hijri M."/>
            <person name="Koul R."/>
            <person name="Kawaguchi M."/>
            <person name="Krajinski F."/>
            <person name="Lammers P.J."/>
            <person name="Masclaux F.G."/>
            <person name="Murat C."/>
            <person name="Morin E."/>
            <person name="Ndikumana S."/>
            <person name="Pagni M."/>
            <person name="Petitpierre D."/>
            <person name="Requena N."/>
            <person name="Rosikiewicz P."/>
            <person name="Riley R."/>
            <person name="Saito K."/>
            <person name="San Clemente H."/>
            <person name="Shapiro H."/>
            <person name="van Tuinen D."/>
            <person name="Becard G."/>
            <person name="Bonfante P."/>
            <person name="Paszkowski U."/>
            <person name="Shachar-Hill Y.Y."/>
            <person name="Tuskan G.A."/>
            <person name="Young P.W."/>
            <person name="Sanders I.R."/>
            <person name="Henrissat B."/>
            <person name="Rensing S.A."/>
            <person name="Grigoriev I.V."/>
            <person name="Corradi N."/>
            <person name="Roux C."/>
            <person name="Martin F."/>
        </authorList>
    </citation>
    <scope>NUCLEOTIDE SEQUENCE [LARGE SCALE GENOMIC DNA]</scope>
    <source>
        <strain evidence="2 3">DAOM 197198</strain>
    </source>
</reference>
<keyword evidence="1" id="KW-0732">Signal</keyword>
<sequence>MKLICINYLIHALLILYDAGDYDVIIKAGETKIQNISCILRARSPSFKDEVKLTEQPCEDILKLLIVSNELLLEELV</sequence>
<evidence type="ECO:0000256" key="1">
    <source>
        <dbReference type="SAM" id="SignalP"/>
    </source>
</evidence>
<dbReference type="VEuPathDB" id="FungiDB:RhiirFUN_003724"/>
<dbReference type="AlphaFoldDB" id="A0A2P4QHC0"/>
<proteinExistence type="predicted"/>
<protein>
    <recommendedName>
        <fullName evidence="4">BTB domain-containing protein</fullName>
    </recommendedName>
</protein>
<feature type="signal peptide" evidence="1">
    <location>
        <begin position="1"/>
        <end position="19"/>
    </location>
</feature>
<evidence type="ECO:0000313" key="3">
    <source>
        <dbReference type="Proteomes" id="UP000018888"/>
    </source>
</evidence>
<reference evidence="2 3" key="2">
    <citation type="journal article" date="2018" name="New Phytol.">
        <title>High intraspecific genome diversity in the model arbuscular mycorrhizal symbiont Rhizophagus irregularis.</title>
        <authorList>
            <person name="Chen E.C.H."/>
            <person name="Morin E."/>
            <person name="Beaudet D."/>
            <person name="Noel J."/>
            <person name="Yildirir G."/>
            <person name="Ndikumana S."/>
            <person name="Charron P."/>
            <person name="St-Onge C."/>
            <person name="Giorgi J."/>
            <person name="Kruger M."/>
            <person name="Marton T."/>
            <person name="Ropars J."/>
            <person name="Grigoriev I.V."/>
            <person name="Hainaut M."/>
            <person name="Henrissat B."/>
            <person name="Roux C."/>
            <person name="Martin F."/>
            <person name="Corradi N."/>
        </authorList>
    </citation>
    <scope>NUCLEOTIDE SEQUENCE [LARGE SCALE GENOMIC DNA]</scope>
    <source>
        <strain evidence="2 3">DAOM 197198</strain>
    </source>
</reference>
<dbReference type="Proteomes" id="UP000018888">
    <property type="component" value="Unassembled WGS sequence"/>
</dbReference>
<evidence type="ECO:0008006" key="4">
    <source>
        <dbReference type="Google" id="ProtNLM"/>
    </source>
</evidence>